<gene>
    <name evidence="2" type="primary">107</name>
    <name evidence="2" type="ORF">PBI_121Q_107</name>
</gene>
<organism evidence="2 3">
    <name type="scientific">Escherichia phage 121Q</name>
    <dbReference type="NCBI Taxonomy" id="1555202"/>
    <lineage>
        <taxon>Viruses</taxon>
        <taxon>Duplodnaviria</taxon>
        <taxon>Heunggongvirae</taxon>
        <taxon>Uroviricota</taxon>
        <taxon>Caudoviricetes</taxon>
        <taxon>Asteriusvirus</taxon>
        <taxon>Asteriusvirus av121Q</taxon>
    </lineage>
</organism>
<evidence type="ECO:0000256" key="1">
    <source>
        <dbReference type="SAM" id="Phobius"/>
    </source>
</evidence>
<dbReference type="KEGG" id="vg:22111147"/>
<keyword evidence="3" id="KW-1185">Reference proteome</keyword>
<feature type="transmembrane region" description="Helical" evidence="1">
    <location>
        <begin position="6"/>
        <end position="28"/>
    </location>
</feature>
<proteinExistence type="predicted"/>
<dbReference type="Proteomes" id="UP000029889">
    <property type="component" value="Segment"/>
</dbReference>
<evidence type="ECO:0000313" key="2">
    <source>
        <dbReference type="EMBL" id="AIT14004.1"/>
    </source>
</evidence>
<keyword evidence="1" id="KW-0472">Membrane</keyword>
<dbReference type="GeneID" id="22111147"/>
<name>A0A097EX38_9CAUD</name>
<keyword evidence="1" id="KW-0812">Transmembrane</keyword>
<dbReference type="EMBL" id="KM507819">
    <property type="protein sequence ID" value="AIT14004.1"/>
    <property type="molecule type" value="Genomic_DNA"/>
</dbReference>
<reference evidence="2 3" key="1">
    <citation type="submission" date="2014-09" db="EMBL/GenBank/DDBJ databases">
        <authorList>
            <person name="Lapin J.S."/>
            <person name="Pope W.H."/>
            <person name="Hua J."/>
            <person name="Ford M.E."/>
            <person name="Conway J.F."/>
            <person name="Hatfull G.F."/>
            <person name="Hendrix R.W."/>
        </authorList>
    </citation>
    <scope>NUCLEOTIDE SEQUENCE [LARGE SCALE GENOMIC DNA]</scope>
</reference>
<keyword evidence="1" id="KW-1133">Transmembrane helix</keyword>
<accession>A0A097EX38</accession>
<dbReference type="OrthoDB" id="33946at35237"/>
<evidence type="ECO:0000313" key="3">
    <source>
        <dbReference type="Proteomes" id="UP000029889"/>
    </source>
</evidence>
<protein>
    <submittedName>
        <fullName evidence="2">Uncharacterized protein</fullName>
    </submittedName>
</protein>
<dbReference type="RefSeq" id="YP_009101701.1">
    <property type="nucleotide sequence ID" value="NC_025447.1"/>
</dbReference>
<sequence>MSVEYWFLFVCIGTLALITIGLIFNTMISGSKYFKTFQLLMSAMPYSADAEKTISLILDKFDANLLVAKISACDTNISFYTVETEQNGIDTQYSNPVVAEIFIGSKYYAYGYVRKYYSEAKAELTKKRPSIKTLKRIIALEKSLRGQTSVNEPPSVIKSKKSNVVELE</sequence>